<evidence type="ECO:0000313" key="1">
    <source>
        <dbReference type="EMBL" id="CAG8560367.1"/>
    </source>
</evidence>
<keyword evidence="2" id="KW-1185">Reference proteome</keyword>
<name>A0ACA9M0Z9_9GLOM</name>
<accession>A0ACA9M0Z9</accession>
<protein>
    <submittedName>
        <fullName evidence="1">3125_t:CDS:1</fullName>
    </submittedName>
</protein>
<dbReference type="EMBL" id="CAJVPU010006375">
    <property type="protein sequence ID" value="CAG8560367.1"/>
    <property type="molecule type" value="Genomic_DNA"/>
</dbReference>
<dbReference type="Proteomes" id="UP000789702">
    <property type="component" value="Unassembled WGS sequence"/>
</dbReference>
<gene>
    <name evidence="1" type="ORF">DHETER_LOCUS5618</name>
</gene>
<sequence>MTTKRGGGLLRINKAQGRGGGKALNPSGGPNANQSGAFTTSSSPKPHNNISSEELIKRTARANRFRDTLDPDQLSRVGRVPFHGQNSKIKNEGPPINPVDDFFEVLSIYHQTQMMIKQVNDTLPSVRKKLAWDFFHEMPPPITLSTLYEKGEADKEIENENNILEAKPKPKSLDLSPAQNFLDVEMEDVVQFIKSPVTSGSMDVDEAFPYMPPFTQIPSLSNSPTINQKDQSIFGQIMASPFQRRLSDLTRKNSLERMNSIILTTEKSNSTLSMDVDDNYSNQDKSFIEQNDTLVGSPIDEEEFKQIKQIEETATETIDEPDVTSDTDPPIVDEQENELESPDLPTPKLDLYSLVHGPPQLTQTQLLKEDKIKQRQALYKKTKALPDRITSEKKRRKNGYDKLINKNRNVQCVLARIDDQKAKATKKAQEEVESRRKVIEAHDEDYESAKKEIRRRNQILERVTNECLERAKKDPKYKYSMTKIQEEALIEIENTPSLLRS</sequence>
<proteinExistence type="predicted"/>
<organism evidence="1 2">
    <name type="scientific">Dentiscutata heterogama</name>
    <dbReference type="NCBI Taxonomy" id="1316150"/>
    <lineage>
        <taxon>Eukaryota</taxon>
        <taxon>Fungi</taxon>
        <taxon>Fungi incertae sedis</taxon>
        <taxon>Mucoromycota</taxon>
        <taxon>Glomeromycotina</taxon>
        <taxon>Glomeromycetes</taxon>
        <taxon>Diversisporales</taxon>
        <taxon>Gigasporaceae</taxon>
        <taxon>Dentiscutata</taxon>
    </lineage>
</organism>
<comment type="caution">
    <text evidence="1">The sequence shown here is derived from an EMBL/GenBank/DDBJ whole genome shotgun (WGS) entry which is preliminary data.</text>
</comment>
<evidence type="ECO:0000313" key="2">
    <source>
        <dbReference type="Proteomes" id="UP000789702"/>
    </source>
</evidence>
<reference evidence="1" key="1">
    <citation type="submission" date="2021-06" db="EMBL/GenBank/DDBJ databases">
        <authorList>
            <person name="Kallberg Y."/>
            <person name="Tangrot J."/>
            <person name="Rosling A."/>
        </authorList>
    </citation>
    <scope>NUCLEOTIDE SEQUENCE</scope>
    <source>
        <strain evidence="1">IL203A</strain>
    </source>
</reference>